<dbReference type="KEGG" id="mpd:MCP_0768"/>
<keyword evidence="2" id="KW-1185">Reference proteome</keyword>
<name>D1YWL8_METPS</name>
<gene>
    <name evidence="1" type="ordered locus">MCP_0768</name>
</gene>
<accession>D1YWL8</accession>
<dbReference type="PANTHER" id="PTHR39662">
    <property type="entry name" value="DUF354 DOMAIN-CONTAINING PROTEIN-RELATED"/>
    <property type="match status" value="1"/>
</dbReference>
<proteinExistence type="predicted"/>
<dbReference type="PIRSF" id="PIRSF005357">
    <property type="entry name" value="UCP005357"/>
    <property type="match status" value="1"/>
</dbReference>
<reference evidence="1 2" key="2">
    <citation type="journal article" date="2008" name="Int. J. Syst. Evol. Microbiol.">
        <title>Methanocella paludicola gen. nov., sp. nov., a methane-producing archaeon, the first isolate of the lineage 'Rice Cluster I', and proposal of the new archaeal order Methanocellales ord. nov.</title>
        <authorList>
            <person name="Sakai S."/>
            <person name="Imachi H."/>
            <person name="Hanada S."/>
            <person name="Ohashi A."/>
            <person name="Harada H."/>
            <person name="Kamagata Y."/>
        </authorList>
    </citation>
    <scope>NUCLEOTIDE SEQUENCE [LARGE SCALE GENOMIC DNA]</scope>
    <source>
        <strain evidence="2">DSM 17711 / JCM 13418 / NBRC 101707 / SANAE</strain>
    </source>
</reference>
<dbReference type="OrthoDB" id="185087at2157"/>
<dbReference type="InterPro" id="IPR007152">
    <property type="entry name" value="DUF354"/>
</dbReference>
<organism evidence="1 2">
    <name type="scientific">Methanocella paludicola (strain DSM 17711 / JCM 13418 / NBRC 101707 / SANAE)</name>
    <dbReference type="NCBI Taxonomy" id="304371"/>
    <lineage>
        <taxon>Archaea</taxon>
        <taxon>Methanobacteriati</taxon>
        <taxon>Methanobacteriota</taxon>
        <taxon>Stenosarchaea group</taxon>
        <taxon>Methanomicrobia</taxon>
        <taxon>Methanocellales</taxon>
        <taxon>Methanocellaceae</taxon>
        <taxon>Methanocella</taxon>
    </lineage>
</organism>
<evidence type="ECO:0000313" key="2">
    <source>
        <dbReference type="Proteomes" id="UP000001882"/>
    </source>
</evidence>
<dbReference type="InParanoid" id="D1YWL8"/>
<dbReference type="STRING" id="304371.MCP_0768"/>
<dbReference type="PATRIC" id="fig|304371.9.peg.797"/>
<dbReference type="Pfam" id="PF04007">
    <property type="entry name" value="DUF354"/>
    <property type="match status" value="1"/>
</dbReference>
<evidence type="ECO:0008006" key="3">
    <source>
        <dbReference type="Google" id="ProtNLM"/>
    </source>
</evidence>
<reference evidence="2" key="3">
    <citation type="journal article" date="2011" name="PLoS ONE">
        <title>Genome sequence of a mesophilic hydrogenotrophic methanogen Methanocella paludicola, the first cultivated representative of the order Methanocellales.</title>
        <authorList>
            <person name="Sakai S."/>
            <person name="Takaki Y."/>
            <person name="Shimamura S."/>
            <person name="Sekine M."/>
            <person name="Tajima T."/>
            <person name="Kosugi H."/>
            <person name="Ichikawa N."/>
            <person name="Tasumi E."/>
            <person name="Hiraki A.T."/>
            <person name="Shimizu A."/>
            <person name="Kato Y."/>
            <person name="Nishiko R."/>
            <person name="Mori K."/>
            <person name="Fujita N."/>
            <person name="Imachi H."/>
            <person name="Takai K."/>
        </authorList>
    </citation>
    <scope>NUCLEOTIDE SEQUENCE [LARGE SCALE GENOMIC DNA]</scope>
    <source>
        <strain evidence="2">DSM 17711 / JCM 13418 / NBRC 101707 / SANAE</strain>
    </source>
</reference>
<reference evidence="1 2" key="1">
    <citation type="journal article" date="2007" name="Appl. Environ. Microbiol.">
        <title>Isolation of key methanogens for global methane emission from rice paddy fields: a novel isolate affiliated with the clone cluster rice cluster I.</title>
        <authorList>
            <person name="Sakai S."/>
            <person name="Imachi H."/>
            <person name="Sekiguchi Y."/>
            <person name="Ohashi A."/>
            <person name="Harada H."/>
            <person name="Kamagata Y."/>
        </authorList>
    </citation>
    <scope>NUCLEOTIDE SEQUENCE [LARGE SCALE GENOMIC DNA]</scope>
    <source>
        <strain evidence="2">DSM 17711 / JCM 13418 / NBRC 101707 / SANAE</strain>
    </source>
</reference>
<protein>
    <recommendedName>
        <fullName evidence="3">DUF354 domain-containing protein</fullName>
    </recommendedName>
</protein>
<dbReference type="RefSeq" id="WP_012899520.1">
    <property type="nucleotide sequence ID" value="NC_013665.1"/>
</dbReference>
<dbReference type="GeneID" id="8680806"/>
<sequence length="380" mass="43377">MKIMVNIGHPAQVHLFKNFIWEMSKRGHELLISASDKEMAYTLLDSYGLGYIKLGSPGKSMAKKIINMLAMDVKIYAAARKFKPDIFLAHASICSPQISRAMKKPMINFDDDEHTYAFYKHLASCVCGFSGFRIAGENIIKIDSYKELAYLHPNWYHPDKSILGEKNVPFDGDYVVLRFAAWNAFHDVGKSGLGLEEKKKLIRELEKYARVLITSEDPLPEELKKYGIQSDPNKIHDIIYNARLLVCDSGTMATEAAILGTPTVRCNSYVGKNDLHNFIQLEQKYGLIFNYRNSDEAIGKAVEILKDQGTKREWKRKSDVLLADKIDVTSFMIWLVENYPQSLQEMKDHPEVQYQFKQGAMRRPLAASPPGEIRVNTHKY</sequence>
<evidence type="ECO:0000313" key="1">
    <source>
        <dbReference type="EMBL" id="BAI60840.1"/>
    </source>
</evidence>
<dbReference type="Proteomes" id="UP000001882">
    <property type="component" value="Chromosome"/>
</dbReference>
<dbReference type="SUPFAM" id="SSF53756">
    <property type="entry name" value="UDP-Glycosyltransferase/glycogen phosphorylase"/>
    <property type="match status" value="1"/>
</dbReference>
<dbReference type="EMBL" id="AP011532">
    <property type="protein sequence ID" value="BAI60840.1"/>
    <property type="molecule type" value="Genomic_DNA"/>
</dbReference>
<dbReference type="eggNOG" id="arCOG01395">
    <property type="taxonomic scope" value="Archaea"/>
</dbReference>
<dbReference type="AlphaFoldDB" id="D1YWL8"/>
<dbReference type="PANTHER" id="PTHR39662:SF1">
    <property type="entry name" value="DUF354 DOMAIN-CONTAINING PROTEIN"/>
    <property type="match status" value="1"/>
</dbReference>